<keyword evidence="4" id="KW-1185">Reference proteome</keyword>
<feature type="compositionally biased region" description="Basic and acidic residues" evidence="1">
    <location>
        <begin position="304"/>
        <end position="316"/>
    </location>
</feature>
<dbReference type="AlphaFoldDB" id="A0A8J2V6N2"/>
<dbReference type="RefSeq" id="WP_188159008.1">
    <property type="nucleotide sequence ID" value="NZ_BMGH01000001.1"/>
</dbReference>
<protein>
    <recommendedName>
        <fullName evidence="5">Glycerophosphoryl diester phosphodiesterase membrane domain-containing protein</fullName>
    </recommendedName>
</protein>
<sequence>MKPKLRSGQLATSSLGYTARNIPLIIGLFLFPALAVVAIELAYVMVAHGDVWSAILRGETGTMQTGYHGLPGYLAQWALYFITMLLLTPGAVRLSRIIAGDIERPGGLWHFSFGMREWRYVGASLLVSLVYIIFDLSLPAGWAQFANGGVLPNMYAILGIPQGLEIWIFLALTILMIWITVKLVPFLPMVAIEDRLTIGRGLGLSVGNFWNILGALILLVLILAAIYIALMIIVAIVAVILIFAVVLASGIDDPDQGTQVGTAMGFAIGFLSSYAFNAFSGAAAMVLATMIYLGIARPKTDQDLIDRLDDTPRKPEDEPDTDDEDGVKRDGETAASDRK</sequence>
<comment type="caution">
    <text evidence="3">The sequence shown here is derived from an EMBL/GenBank/DDBJ whole genome shotgun (WGS) entry which is preliminary data.</text>
</comment>
<keyword evidence="2" id="KW-0812">Transmembrane</keyword>
<keyword evidence="2" id="KW-0472">Membrane</keyword>
<keyword evidence="2" id="KW-1133">Transmembrane helix</keyword>
<feature type="transmembrane region" description="Helical" evidence="2">
    <location>
        <begin position="213"/>
        <end position="246"/>
    </location>
</feature>
<organism evidence="3 4">
    <name type="scientific">Aquisalinus flavus</name>
    <dbReference type="NCBI Taxonomy" id="1526572"/>
    <lineage>
        <taxon>Bacteria</taxon>
        <taxon>Pseudomonadati</taxon>
        <taxon>Pseudomonadota</taxon>
        <taxon>Alphaproteobacteria</taxon>
        <taxon>Parvularculales</taxon>
        <taxon>Parvularculaceae</taxon>
        <taxon>Aquisalinus</taxon>
    </lineage>
</organism>
<name>A0A8J2V6N2_9PROT</name>
<feature type="transmembrane region" description="Helical" evidence="2">
    <location>
        <begin position="266"/>
        <end position="295"/>
    </location>
</feature>
<feature type="transmembrane region" description="Helical" evidence="2">
    <location>
        <begin position="120"/>
        <end position="146"/>
    </location>
</feature>
<evidence type="ECO:0000256" key="2">
    <source>
        <dbReference type="SAM" id="Phobius"/>
    </source>
</evidence>
<feature type="transmembrane region" description="Helical" evidence="2">
    <location>
        <begin position="21"/>
        <end position="46"/>
    </location>
</feature>
<dbReference type="Proteomes" id="UP000613582">
    <property type="component" value="Unassembled WGS sequence"/>
</dbReference>
<evidence type="ECO:0008006" key="5">
    <source>
        <dbReference type="Google" id="ProtNLM"/>
    </source>
</evidence>
<feature type="compositionally biased region" description="Basic and acidic residues" evidence="1">
    <location>
        <begin position="326"/>
        <end position="339"/>
    </location>
</feature>
<accession>A0A8J2V6N2</accession>
<dbReference type="EMBL" id="BMGH01000001">
    <property type="protein sequence ID" value="GGD07260.1"/>
    <property type="molecule type" value="Genomic_DNA"/>
</dbReference>
<feature type="transmembrane region" description="Helical" evidence="2">
    <location>
        <begin position="166"/>
        <end position="192"/>
    </location>
</feature>
<evidence type="ECO:0000256" key="1">
    <source>
        <dbReference type="SAM" id="MobiDB-lite"/>
    </source>
</evidence>
<proteinExistence type="predicted"/>
<reference evidence="3" key="2">
    <citation type="submission" date="2020-09" db="EMBL/GenBank/DDBJ databases">
        <authorList>
            <person name="Sun Q."/>
            <person name="Zhou Y."/>
        </authorList>
    </citation>
    <scope>NUCLEOTIDE SEQUENCE</scope>
    <source>
        <strain evidence="3">CGMCC 1.12921</strain>
    </source>
</reference>
<evidence type="ECO:0000313" key="4">
    <source>
        <dbReference type="Proteomes" id="UP000613582"/>
    </source>
</evidence>
<feature type="region of interest" description="Disordered" evidence="1">
    <location>
        <begin position="304"/>
        <end position="339"/>
    </location>
</feature>
<reference evidence="3" key="1">
    <citation type="journal article" date="2014" name="Int. J. Syst. Evol. Microbiol.">
        <title>Complete genome sequence of Corynebacterium casei LMG S-19264T (=DSM 44701T), isolated from a smear-ripened cheese.</title>
        <authorList>
            <consortium name="US DOE Joint Genome Institute (JGI-PGF)"/>
            <person name="Walter F."/>
            <person name="Albersmeier A."/>
            <person name="Kalinowski J."/>
            <person name="Ruckert C."/>
        </authorList>
    </citation>
    <scope>NUCLEOTIDE SEQUENCE</scope>
    <source>
        <strain evidence="3">CGMCC 1.12921</strain>
    </source>
</reference>
<evidence type="ECO:0000313" key="3">
    <source>
        <dbReference type="EMBL" id="GGD07260.1"/>
    </source>
</evidence>
<feature type="transmembrane region" description="Helical" evidence="2">
    <location>
        <begin position="77"/>
        <end position="99"/>
    </location>
</feature>
<gene>
    <name evidence="3" type="ORF">GCM10011342_15080</name>
</gene>